<dbReference type="SUPFAM" id="SSF52540">
    <property type="entry name" value="P-loop containing nucleoside triphosphate hydrolases"/>
    <property type="match status" value="1"/>
</dbReference>
<evidence type="ECO:0000259" key="1">
    <source>
        <dbReference type="SMART" id="SM00382"/>
    </source>
</evidence>
<dbReference type="Gene3D" id="3.40.50.300">
    <property type="entry name" value="P-loop containing nucleotide triphosphate hydrolases"/>
    <property type="match status" value="1"/>
</dbReference>
<dbReference type="SMART" id="SM00382">
    <property type="entry name" value="AAA"/>
    <property type="match status" value="1"/>
</dbReference>
<gene>
    <name evidence="2" type="ORF">ABIC75_000374</name>
</gene>
<dbReference type="Proteomes" id="UP001549184">
    <property type="component" value="Unassembled WGS sequence"/>
</dbReference>
<dbReference type="InterPro" id="IPR008868">
    <property type="entry name" value="TniB"/>
</dbReference>
<reference evidence="2 3" key="1">
    <citation type="submission" date="2024-06" db="EMBL/GenBank/DDBJ databases">
        <title>Sorghum-associated microbial communities from plants grown in Nebraska, USA.</title>
        <authorList>
            <person name="Schachtman D."/>
        </authorList>
    </citation>
    <scope>NUCLEOTIDE SEQUENCE [LARGE SCALE GENOMIC DNA]</scope>
    <source>
        <strain evidence="2 3">1073</strain>
    </source>
</reference>
<dbReference type="EMBL" id="JBEPMU010000001">
    <property type="protein sequence ID" value="MET3650672.1"/>
    <property type="molecule type" value="Genomic_DNA"/>
</dbReference>
<protein>
    <recommendedName>
        <fullName evidence="1">AAA+ ATPase domain-containing protein</fullName>
    </recommendedName>
</protein>
<dbReference type="Pfam" id="PF05621">
    <property type="entry name" value="TniB"/>
    <property type="match status" value="1"/>
</dbReference>
<sequence length="301" mass="33017">MTKTTHLAPHIAPLLSLDPAERARRMLIERFISHERLAPIMDHISFLCLQPPQTRASGLVVSGKPGSGKTMLATTVRRRFPPQPATEKAPSTLPVLTISMTGAREAKTLYNRMLSALEVPDAMNYVGSDRERMVLKTCAAAGVKLLLVDEIQDILTSTARQQRIALDTIKFLMNELHIPIVALGTAEAPRAMQLDEHLNARFRYRELPVWKQDGYLVNFLDALEAILPLAKPSLLSSMPMMAAIIRLSGGVLDRIVKTICYAAAHAVETGDECITVTLLERADVEPPLAAVKAETVLDKAA</sequence>
<dbReference type="RefSeq" id="WP_354012162.1">
    <property type="nucleotide sequence ID" value="NZ_JBEPMU010000001.1"/>
</dbReference>
<keyword evidence="3" id="KW-1185">Reference proteome</keyword>
<dbReference type="InterPro" id="IPR003593">
    <property type="entry name" value="AAA+_ATPase"/>
</dbReference>
<name>A0ABV2JQ02_9GAMM</name>
<feature type="domain" description="AAA+ ATPase" evidence="1">
    <location>
        <begin position="55"/>
        <end position="214"/>
    </location>
</feature>
<comment type="caution">
    <text evidence="2">The sequence shown here is derived from an EMBL/GenBank/DDBJ whole genome shotgun (WGS) entry which is preliminary data.</text>
</comment>
<evidence type="ECO:0000313" key="2">
    <source>
        <dbReference type="EMBL" id="MET3650672.1"/>
    </source>
</evidence>
<accession>A0ABV2JQ02</accession>
<evidence type="ECO:0000313" key="3">
    <source>
        <dbReference type="Proteomes" id="UP001549184"/>
    </source>
</evidence>
<dbReference type="InterPro" id="IPR027417">
    <property type="entry name" value="P-loop_NTPase"/>
</dbReference>
<proteinExistence type="predicted"/>
<organism evidence="2 3">
    <name type="scientific">Dyella japonica</name>
    <dbReference type="NCBI Taxonomy" id="231455"/>
    <lineage>
        <taxon>Bacteria</taxon>
        <taxon>Pseudomonadati</taxon>
        <taxon>Pseudomonadota</taxon>
        <taxon>Gammaproteobacteria</taxon>
        <taxon>Lysobacterales</taxon>
        <taxon>Rhodanobacteraceae</taxon>
        <taxon>Dyella</taxon>
    </lineage>
</organism>